<organism evidence="4 5">
    <name type="scientific">Glycocaulis albus</name>
    <dbReference type="NCBI Taxonomy" id="1382801"/>
    <lineage>
        <taxon>Bacteria</taxon>
        <taxon>Pseudomonadati</taxon>
        <taxon>Pseudomonadota</taxon>
        <taxon>Alphaproteobacteria</taxon>
        <taxon>Maricaulales</taxon>
        <taxon>Maricaulaceae</taxon>
        <taxon>Glycocaulis</taxon>
    </lineage>
</organism>
<dbReference type="EMBL" id="BMFS01000003">
    <property type="protein sequence ID" value="GGG95454.1"/>
    <property type="molecule type" value="Genomic_DNA"/>
</dbReference>
<dbReference type="SUPFAM" id="SSF53448">
    <property type="entry name" value="Nucleotide-diphospho-sugar transferases"/>
    <property type="match status" value="1"/>
</dbReference>
<evidence type="ECO:0000313" key="4">
    <source>
        <dbReference type="EMBL" id="GGG95454.1"/>
    </source>
</evidence>
<dbReference type="InterPro" id="IPR010819">
    <property type="entry name" value="AGE/CE"/>
</dbReference>
<keyword evidence="5" id="KW-1185">Reference proteome</keyword>
<comment type="caution">
    <text evidence="4">The sequence shown here is derived from an EMBL/GenBank/DDBJ whole genome shotgun (WGS) entry which is preliminary data.</text>
</comment>
<evidence type="ECO:0000256" key="1">
    <source>
        <dbReference type="ARBA" id="ARBA00008558"/>
    </source>
</evidence>
<dbReference type="PANTHER" id="PTHR46390:SF1">
    <property type="entry name" value="MANNOSE-1-PHOSPHATE GUANYLYLTRANSFERASE"/>
    <property type="match status" value="1"/>
</dbReference>
<dbReference type="InterPro" id="IPR008928">
    <property type="entry name" value="6-hairpin_glycosidase_sf"/>
</dbReference>
<feature type="domain" description="Nucleotidyl transferase" evidence="3">
    <location>
        <begin position="8"/>
        <end position="277"/>
    </location>
</feature>
<dbReference type="InterPro" id="IPR005835">
    <property type="entry name" value="NTP_transferase_dom"/>
</dbReference>
<dbReference type="SUPFAM" id="SSF159283">
    <property type="entry name" value="Guanosine diphospho-D-mannose pyrophosphorylase/mannose-6-phosphate isomerase linker domain"/>
    <property type="match status" value="1"/>
</dbReference>
<sequence length="721" mass="77186">MTAHMITPFILCGGAGSRLWPVSDSLRPKPFLSLPSGRSMLAETVARLNAGTRGDIGFLPLTAIGSERHGALLRAHMPDASLILEPVGRDSAPAVALAALAAPAGALVLILPADHHIGRPERFLDAIAHGAKAAADGRIVTFGITPDHAATGYGYIRAPGGGSTRTVQAFVEKPGIATARTYLASGEYFWNAGIFLFRADVMLGELAQHAPQILSAARAALAETRTDMSSGARVVARAAFEAAPAISIDYAVMEKTRLASLVPVDMGWSDVGDYAALKALCDTGPDGNAVHGPAVLQDVRGSYVRSEGPVIAVKGVEGLAIAATRDAVIVTRLDEAAGIKPLVSAAQTITDLSGEATGWARNWLFDACLPLWARNAWDADKGGFVESLALDGSPQPARERRMRVIPRQIFSFSQAAQLGWDRGEARRIAMLGLEYLDGPARAPSGGWVHRLERDGTALDARRGLYDHAFVILAGAAAWQAFGEPRALDLAREALDFVRTCMSDSSGEGFFDPEMAPDVRAANPHMHLLEACLALDAASGGTDALACARVCIERFEDSFFHPASGAVIEELGADWSRGTGPWRTEPGHCHEWAWLLAEYEARTGHDLISWRRRLIGFADNKGRDRRSGLAHNSVDTTGGIIDANRRLWPQLEMLRARLRHADMAAPGETGHLLERLRATYLADACHGGWMDAYDRDGKPLAKDIPASMLYHIMTAIGPLAGR</sequence>
<comment type="similarity">
    <text evidence="1">Belongs to the N-acylglucosamine 2-epimerase family.</text>
</comment>
<dbReference type="Pfam" id="PF07221">
    <property type="entry name" value="GlcNAc_2-epim"/>
    <property type="match status" value="1"/>
</dbReference>
<dbReference type="Proteomes" id="UP000648722">
    <property type="component" value="Unassembled WGS sequence"/>
</dbReference>
<reference evidence="5" key="1">
    <citation type="journal article" date="2019" name="Int. J. Syst. Evol. Microbiol.">
        <title>The Global Catalogue of Microorganisms (GCM) 10K type strain sequencing project: providing services to taxonomists for standard genome sequencing and annotation.</title>
        <authorList>
            <consortium name="The Broad Institute Genomics Platform"/>
            <consortium name="The Broad Institute Genome Sequencing Center for Infectious Disease"/>
            <person name="Wu L."/>
            <person name="Ma J."/>
        </authorList>
    </citation>
    <scope>NUCLEOTIDE SEQUENCE [LARGE SCALE GENOMIC DNA]</scope>
    <source>
        <strain evidence="5">CGMCC 1.12766</strain>
    </source>
</reference>
<dbReference type="Gene3D" id="1.50.10.10">
    <property type="match status" value="1"/>
</dbReference>
<dbReference type="InterPro" id="IPR029044">
    <property type="entry name" value="Nucleotide-diphossugar_trans"/>
</dbReference>
<dbReference type="InterPro" id="IPR051161">
    <property type="entry name" value="Mannose-6P_isomerase_type2"/>
</dbReference>
<keyword evidence="4" id="KW-0808">Transferase</keyword>
<dbReference type="PANTHER" id="PTHR46390">
    <property type="entry name" value="MANNOSE-1-PHOSPHATE GUANYLYLTRANSFERASE"/>
    <property type="match status" value="1"/>
</dbReference>
<name>A0ABQ1XJP7_9PROT</name>
<gene>
    <name evidence="4" type="primary">manC</name>
    <name evidence="4" type="ORF">GCM10007420_08790</name>
</gene>
<evidence type="ECO:0000256" key="2">
    <source>
        <dbReference type="ARBA" id="ARBA00023235"/>
    </source>
</evidence>
<keyword evidence="2" id="KW-0413">Isomerase</keyword>
<dbReference type="InterPro" id="IPR012341">
    <property type="entry name" value="6hp_glycosidase-like_sf"/>
</dbReference>
<dbReference type="Pfam" id="PF00483">
    <property type="entry name" value="NTP_transferase"/>
    <property type="match status" value="1"/>
</dbReference>
<evidence type="ECO:0000313" key="5">
    <source>
        <dbReference type="Proteomes" id="UP000648722"/>
    </source>
</evidence>
<dbReference type="GO" id="GO:0016779">
    <property type="term" value="F:nucleotidyltransferase activity"/>
    <property type="evidence" value="ECO:0007669"/>
    <property type="project" value="UniProtKB-KW"/>
</dbReference>
<accession>A0ABQ1XJP7</accession>
<dbReference type="Gene3D" id="3.90.550.10">
    <property type="entry name" value="Spore Coat Polysaccharide Biosynthesis Protein SpsA, Chain A"/>
    <property type="match status" value="1"/>
</dbReference>
<evidence type="ECO:0000259" key="3">
    <source>
        <dbReference type="Pfam" id="PF00483"/>
    </source>
</evidence>
<keyword evidence="4" id="KW-0548">Nucleotidyltransferase</keyword>
<dbReference type="SUPFAM" id="SSF48208">
    <property type="entry name" value="Six-hairpin glycosidases"/>
    <property type="match status" value="1"/>
</dbReference>
<protein>
    <submittedName>
        <fullName evidence="4">Mannose-1-phosphate guanylyltransferase</fullName>
    </submittedName>
</protein>
<proteinExistence type="inferred from homology"/>